<feature type="domain" description="Aminopeptidase P N-terminal" evidence="8">
    <location>
        <begin position="1"/>
        <end position="137"/>
    </location>
</feature>
<dbReference type="EMBL" id="JALIRP010000005">
    <property type="protein sequence ID" value="MCJ8013013.1"/>
    <property type="molecule type" value="Genomic_DNA"/>
</dbReference>
<dbReference type="InterPro" id="IPR036005">
    <property type="entry name" value="Creatinase/aminopeptidase-like"/>
</dbReference>
<comment type="cofactor">
    <cofactor evidence="2">
        <name>Mn(2+)</name>
        <dbReference type="ChEBI" id="CHEBI:29035"/>
    </cofactor>
</comment>
<dbReference type="InterPro" id="IPR000994">
    <property type="entry name" value="Pept_M24"/>
</dbReference>
<dbReference type="EC" id="3.4.11.9" evidence="4"/>
<evidence type="ECO:0000313" key="10">
    <source>
        <dbReference type="Proteomes" id="UP001139347"/>
    </source>
</evidence>
<comment type="similarity">
    <text evidence="3">Belongs to the peptidase M24B family.</text>
</comment>
<evidence type="ECO:0000256" key="7">
    <source>
        <dbReference type="ARBA" id="ARBA00023211"/>
    </source>
</evidence>
<evidence type="ECO:0000256" key="3">
    <source>
        <dbReference type="ARBA" id="ARBA00008766"/>
    </source>
</evidence>
<evidence type="ECO:0000256" key="5">
    <source>
        <dbReference type="ARBA" id="ARBA00022723"/>
    </source>
</evidence>
<name>A0A9X1WQ51_9BACL</name>
<keyword evidence="10" id="KW-1185">Reference proteome</keyword>
<keyword evidence="6" id="KW-0378">Hydrolase</keyword>
<keyword evidence="9" id="KW-0645">Protease</keyword>
<dbReference type="Pfam" id="PF05195">
    <property type="entry name" value="AMP_N"/>
    <property type="match status" value="1"/>
</dbReference>
<reference evidence="9" key="1">
    <citation type="submission" date="2022-04" db="EMBL/GenBank/DDBJ databases">
        <title>Paenibacillus mangrovi sp. nov., a novel endophytic bacterium isolated from bark of Kandelia candel.</title>
        <authorList>
            <person name="Tuo L."/>
        </authorList>
    </citation>
    <scope>NUCLEOTIDE SEQUENCE</scope>
    <source>
        <strain evidence="9">KQZ6P-2</strain>
    </source>
</reference>
<evidence type="ECO:0000256" key="2">
    <source>
        <dbReference type="ARBA" id="ARBA00001936"/>
    </source>
</evidence>
<comment type="caution">
    <text evidence="9">The sequence shown here is derived from an EMBL/GenBank/DDBJ whole genome shotgun (WGS) entry which is preliminary data.</text>
</comment>
<dbReference type="SUPFAM" id="SSF53092">
    <property type="entry name" value="Creatinase/prolidase N-terminal domain"/>
    <property type="match status" value="1"/>
</dbReference>
<dbReference type="InterPro" id="IPR052433">
    <property type="entry name" value="X-Pro_dipept-like"/>
</dbReference>
<dbReference type="Pfam" id="PF00557">
    <property type="entry name" value="Peptidase_M24"/>
    <property type="match status" value="1"/>
</dbReference>
<evidence type="ECO:0000259" key="8">
    <source>
        <dbReference type="SMART" id="SM01011"/>
    </source>
</evidence>
<keyword evidence="5" id="KW-0479">Metal-binding</keyword>
<dbReference type="GO" id="GO:0030145">
    <property type="term" value="F:manganese ion binding"/>
    <property type="evidence" value="ECO:0007669"/>
    <property type="project" value="InterPro"/>
</dbReference>
<keyword evidence="9" id="KW-0031">Aminopeptidase</keyword>
<dbReference type="PANTHER" id="PTHR43226">
    <property type="entry name" value="XAA-PRO AMINOPEPTIDASE 3"/>
    <property type="match status" value="1"/>
</dbReference>
<dbReference type="SMART" id="SM01011">
    <property type="entry name" value="AMP_N"/>
    <property type="match status" value="1"/>
</dbReference>
<dbReference type="Gene3D" id="3.90.230.10">
    <property type="entry name" value="Creatinase/methionine aminopeptidase superfamily"/>
    <property type="match status" value="1"/>
</dbReference>
<protein>
    <recommendedName>
        <fullName evidence="4">Xaa-Pro aminopeptidase</fullName>
        <ecNumber evidence="4">3.4.11.9</ecNumber>
    </recommendedName>
</protein>
<dbReference type="Proteomes" id="UP001139347">
    <property type="component" value="Unassembled WGS sequence"/>
</dbReference>
<keyword evidence="7" id="KW-0464">Manganese</keyword>
<dbReference type="PANTHER" id="PTHR43226:SF4">
    <property type="entry name" value="XAA-PRO AMINOPEPTIDASE 3"/>
    <property type="match status" value="1"/>
</dbReference>
<dbReference type="Gene3D" id="3.40.350.10">
    <property type="entry name" value="Creatinase/prolidase N-terminal domain"/>
    <property type="match status" value="1"/>
</dbReference>
<accession>A0A9X1WQ51</accession>
<evidence type="ECO:0000313" key="9">
    <source>
        <dbReference type="EMBL" id="MCJ8013013.1"/>
    </source>
</evidence>
<dbReference type="GO" id="GO:0006508">
    <property type="term" value="P:proteolysis"/>
    <property type="evidence" value="ECO:0007669"/>
    <property type="project" value="TreeGrafter"/>
</dbReference>
<evidence type="ECO:0000256" key="1">
    <source>
        <dbReference type="ARBA" id="ARBA00001424"/>
    </source>
</evidence>
<evidence type="ECO:0000256" key="4">
    <source>
        <dbReference type="ARBA" id="ARBA00012574"/>
    </source>
</evidence>
<dbReference type="SUPFAM" id="SSF55920">
    <property type="entry name" value="Creatinase/aminopeptidase"/>
    <property type="match status" value="1"/>
</dbReference>
<comment type="catalytic activity">
    <reaction evidence="1">
        <text>Release of any N-terminal amino acid, including proline, that is linked to proline, even from a dipeptide or tripeptide.</text>
        <dbReference type="EC" id="3.4.11.9"/>
    </reaction>
</comment>
<dbReference type="GO" id="GO:0005829">
    <property type="term" value="C:cytosol"/>
    <property type="evidence" value="ECO:0007669"/>
    <property type="project" value="TreeGrafter"/>
</dbReference>
<dbReference type="RefSeq" id="WP_244725925.1">
    <property type="nucleotide sequence ID" value="NZ_JALIRP010000005.1"/>
</dbReference>
<dbReference type="InterPro" id="IPR029149">
    <property type="entry name" value="Creatin/AminoP/Spt16_N"/>
</dbReference>
<sequence length="414" mass="47721">MKKEFHMENRETLYHSMEAGSLAVMFSGHAPRKTGDEDYPFFANRNFVYLTGIEQQNSIFLSEVQGNERKETLFLLPSDPFAERWTGRRLTSIEAYEVSGIDEIKYIDQFQNFLNHIIASKEIQRIYLDFDKIRDNEPDSEAYKLAEYIRNRYPFITLKNLQPQLKKQRTIKKPCEIIAMKEAEKITRAGILSMMQSSKPGRYEYQFKAEFDYTLAQHGVLAPGFPLIITAGKNNFCIHNYSYRGQAQDGDMILNDVGACWDNEINDVSRGWPCNGKFNEKQKLLYQCAYETSEYMFRILKPGIPMKDVDLMIRKYNFEQLKAIGLCDDYASVGKYIWHGGAHHVGYDVHDLADSTMPLTPGMIFCVDVGIYCEEWGIGFRLEDNCLITETGCENLSAIIPRSIEDIEAAMGKR</sequence>
<dbReference type="GO" id="GO:0070006">
    <property type="term" value="F:metalloaminopeptidase activity"/>
    <property type="evidence" value="ECO:0007669"/>
    <property type="project" value="InterPro"/>
</dbReference>
<dbReference type="AlphaFoldDB" id="A0A9X1WQ51"/>
<organism evidence="9 10">
    <name type="scientific">Paenibacillus mangrovi</name>
    <dbReference type="NCBI Taxonomy" id="2931978"/>
    <lineage>
        <taxon>Bacteria</taxon>
        <taxon>Bacillati</taxon>
        <taxon>Bacillota</taxon>
        <taxon>Bacilli</taxon>
        <taxon>Bacillales</taxon>
        <taxon>Paenibacillaceae</taxon>
        <taxon>Paenibacillus</taxon>
    </lineage>
</organism>
<gene>
    <name evidence="9" type="ORF">MUG84_14845</name>
</gene>
<evidence type="ECO:0000256" key="6">
    <source>
        <dbReference type="ARBA" id="ARBA00022801"/>
    </source>
</evidence>
<proteinExistence type="inferred from homology"/>
<dbReference type="InterPro" id="IPR007865">
    <property type="entry name" value="Aminopep_P_N"/>
</dbReference>